<dbReference type="KEGG" id="whj:H9Q79_00115"/>
<organism evidence="8 9">
    <name type="scientific">Wansuia hejianensis</name>
    <dbReference type="NCBI Taxonomy" id="2763667"/>
    <lineage>
        <taxon>Bacteria</taxon>
        <taxon>Bacillati</taxon>
        <taxon>Bacillota</taxon>
        <taxon>Clostridia</taxon>
        <taxon>Lachnospirales</taxon>
        <taxon>Lachnospiraceae</taxon>
        <taxon>Wansuia</taxon>
    </lineage>
</organism>
<protein>
    <submittedName>
        <fullName evidence="8">Chromate transporter</fullName>
    </submittedName>
</protein>
<evidence type="ECO:0000313" key="8">
    <source>
        <dbReference type="EMBL" id="QNM08765.1"/>
    </source>
</evidence>
<evidence type="ECO:0000256" key="2">
    <source>
        <dbReference type="ARBA" id="ARBA00005262"/>
    </source>
</evidence>
<feature type="transmembrane region" description="Helical" evidence="7">
    <location>
        <begin position="74"/>
        <end position="99"/>
    </location>
</feature>
<evidence type="ECO:0000256" key="7">
    <source>
        <dbReference type="SAM" id="Phobius"/>
    </source>
</evidence>
<sequence length="183" mass="19479">MKLLWEMFFTFFKIGLFSIGGGYAIIPMIHEQVVLTYHWLSAQEFTDIITISQMTPGPLAINTSTFVGMRVGGIAGALCATAGCICMGVVISCGLYRMFSRFSGSAYFAEILKGLKASSLGLIASAAVIILCLAFFGGAAASTGSLELRAVLIFLVTLVISRKFKLNPVLLMILAGVLGAVLY</sequence>
<accession>A0A7G9GD83</accession>
<dbReference type="RefSeq" id="WP_118645712.1">
    <property type="nucleotide sequence ID" value="NZ_CP060635.1"/>
</dbReference>
<name>A0A7G9GD83_9FIRM</name>
<comment type="similarity">
    <text evidence="2">Belongs to the chromate ion transporter (CHR) (TC 2.A.51) family.</text>
</comment>
<keyword evidence="9" id="KW-1185">Reference proteome</keyword>
<reference evidence="8 9" key="1">
    <citation type="submission" date="2020-08" db="EMBL/GenBank/DDBJ databases">
        <authorList>
            <person name="Liu C."/>
            <person name="Sun Q."/>
        </authorList>
    </citation>
    <scope>NUCLEOTIDE SEQUENCE [LARGE SCALE GENOMIC DNA]</scope>
    <source>
        <strain evidence="8 9">NSJ-29</strain>
    </source>
</reference>
<keyword evidence="5 7" id="KW-1133">Transmembrane helix</keyword>
<dbReference type="PANTHER" id="PTHR43663:SF1">
    <property type="entry name" value="CHROMATE TRANSPORTER"/>
    <property type="match status" value="1"/>
</dbReference>
<gene>
    <name evidence="8" type="ORF">H9Q79_00115</name>
</gene>
<feature type="transmembrane region" description="Helical" evidence="7">
    <location>
        <begin position="164"/>
        <end position="182"/>
    </location>
</feature>
<dbReference type="GO" id="GO:0015109">
    <property type="term" value="F:chromate transmembrane transporter activity"/>
    <property type="evidence" value="ECO:0007669"/>
    <property type="project" value="InterPro"/>
</dbReference>
<comment type="subcellular location">
    <subcellularLocation>
        <location evidence="1">Cell membrane</location>
        <topology evidence="1">Multi-pass membrane protein</topology>
    </subcellularLocation>
</comment>
<dbReference type="InterPro" id="IPR003370">
    <property type="entry name" value="Chromate_transpt"/>
</dbReference>
<evidence type="ECO:0000256" key="3">
    <source>
        <dbReference type="ARBA" id="ARBA00022475"/>
    </source>
</evidence>
<keyword evidence="3" id="KW-1003">Cell membrane</keyword>
<feature type="transmembrane region" description="Helical" evidence="7">
    <location>
        <begin position="120"/>
        <end position="144"/>
    </location>
</feature>
<dbReference type="Proteomes" id="UP000515860">
    <property type="component" value="Chromosome"/>
</dbReference>
<keyword evidence="6 7" id="KW-0472">Membrane</keyword>
<dbReference type="Pfam" id="PF02417">
    <property type="entry name" value="Chromate_transp"/>
    <property type="match status" value="1"/>
</dbReference>
<proteinExistence type="inferred from homology"/>
<dbReference type="GO" id="GO:0005886">
    <property type="term" value="C:plasma membrane"/>
    <property type="evidence" value="ECO:0007669"/>
    <property type="project" value="UniProtKB-SubCell"/>
</dbReference>
<evidence type="ECO:0000256" key="6">
    <source>
        <dbReference type="ARBA" id="ARBA00023136"/>
    </source>
</evidence>
<dbReference type="PANTHER" id="PTHR43663">
    <property type="entry name" value="CHROMATE TRANSPORT PROTEIN-RELATED"/>
    <property type="match status" value="1"/>
</dbReference>
<evidence type="ECO:0000256" key="5">
    <source>
        <dbReference type="ARBA" id="ARBA00022989"/>
    </source>
</evidence>
<dbReference type="InterPro" id="IPR052518">
    <property type="entry name" value="CHR_Transporter"/>
</dbReference>
<evidence type="ECO:0000313" key="9">
    <source>
        <dbReference type="Proteomes" id="UP000515860"/>
    </source>
</evidence>
<dbReference type="AlphaFoldDB" id="A0A7G9GD83"/>
<keyword evidence="4 7" id="KW-0812">Transmembrane</keyword>
<dbReference type="EMBL" id="CP060635">
    <property type="protein sequence ID" value="QNM08765.1"/>
    <property type="molecule type" value="Genomic_DNA"/>
</dbReference>
<evidence type="ECO:0000256" key="4">
    <source>
        <dbReference type="ARBA" id="ARBA00022692"/>
    </source>
</evidence>
<evidence type="ECO:0000256" key="1">
    <source>
        <dbReference type="ARBA" id="ARBA00004651"/>
    </source>
</evidence>
<feature type="transmembrane region" description="Helical" evidence="7">
    <location>
        <begin position="7"/>
        <end position="29"/>
    </location>
</feature>